<dbReference type="eggNOG" id="COG0515">
    <property type="taxonomic scope" value="Bacteria"/>
</dbReference>
<evidence type="ECO:0000313" key="1">
    <source>
        <dbReference type="EMBL" id="ABA88514.1"/>
    </source>
</evidence>
<dbReference type="STRING" id="338963.Pcar_1265"/>
<keyword evidence="1" id="KW-0418">Kinase</keyword>
<organism evidence="1 2">
    <name type="scientific">Syntrophotalea carbinolica (strain DSM 2380 / NBRC 103641 / GraBd1)</name>
    <name type="common">Pelobacter carbinolicus</name>
    <dbReference type="NCBI Taxonomy" id="338963"/>
    <lineage>
        <taxon>Bacteria</taxon>
        <taxon>Pseudomonadati</taxon>
        <taxon>Thermodesulfobacteriota</taxon>
        <taxon>Desulfuromonadia</taxon>
        <taxon>Desulfuromonadales</taxon>
        <taxon>Syntrophotaleaceae</taxon>
        <taxon>Syntrophotalea</taxon>
    </lineage>
</organism>
<keyword evidence="1" id="KW-0808">Transferase</keyword>
<dbReference type="EMBL" id="CP000142">
    <property type="protein sequence ID" value="ABA88514.1"/>
    <property type="molecule type" value="Genomic_DNA"/>
</dbReference>
<dbReference type="GO" id="GO:0016301">
    <property type="term" value="F:kinase activity"/>
    <property type="evidence" value="ECO:0007669"/>
    <property type="project" value="UniProtKB-KW"/>
</dbReference>
<dbReference type="HOGENOM" id="CLU_081267_0_0_7"/>
<dbReference type="Proteomes" id="UP000002534">
    <property type="component" value="Chromosome"/>
</dbReference>
<dbReference type="InterPro" id="IPR011009">
    <property type="entry name" value="Kinase-like_dom_sf"/>
</dbReference>
<accession>Q3A543</accession>
<dbReference type="Pfam" id="PF06293">
    <property type="entry name" value="Kdo"/>
    <property type="match status" value="1"/>
</dbReference>
<name>Q3A543_SYNC1</name>
<proteinExistence type="predicted"/>
<sequence length="277" mass="31712">MIYGTGSMTVTEEARSALEAAGLTRFNDFMGYAGGTHICHKRGRSTVRLQIGERAFFLKRNRFHWVEFLKGISRLRLPVRGALREWRNIAKVRAVGVPTVMAVAFGERPLLGIETCSFSMTEELYDCLPLDQVLNTGFSGALSREQRQRKRGFIRQLGELARRLHENGLYHQDFYLSHFFLGPDDVLHLIDLQRVLSNPLRAGHFRIKDLAQLNYAAGRVSCLSRTDRLRFLSAYFGHSHLTVPERKLVKAVLAKTARIARHDIKLLARRRRRGELP</sequence>
<keyword evidence="2" id="KW-1185">Reference proteome</keyword>
<dbReference type="KEGG" id="pca:Pcar_1265"/>
<reference evidence="2" key="1">
    <citation type="submission" date="2005-10" db="EMBL/GenBank/DDBJ databases">
        <title>Complete sequence of Pelobacter carbinolicus DSM 2380.</title>
        <authorList>
            <person name="Copeland A."/>
            <person name="Lucas S."/>
            <person name="Lapidus A."/>
            <person name="Barry K."/>
            <person name="Detter J.C."/>
            <person name="Glavina T."/>
            <person name="Hammon N."/>
            <person name="Israni S."/>
            <person name="Pitluck S."/>
            <person name="Chertkov O."/>
            <person name="Schmutz J."/>
            <person name="Larimer F."/>
            <person name="Land M."/>
            <person name="Kyrpides N."/>
            <person name="Ivanova N."/>
            <person name="Richardson P."/>
        </authorList>
    </citation>
    <scope>NUCLEOTIDE SEQUENCE [LARGE SCALE GENOMIC DNA]</scope>
    <source>
        <strain evidence="2">DSM 2380 / NBRC 103641 / GraBd1</strain>
    </source>
</reference>
<dbReference type="AlphaFoldDB" id="Q3A543"/>
<dbReference type="SUPFAM" id="SSF56112">
    <property type="entry name" value="Protein kinase-like (PK-like)"/>
    <property type="match status" value="1"/>
</dbReference>
<gene>
    <name evidence="1" type="ordered locus">Pcar_1265</name>
</gene>
<evidence type="ECO:0000313" key="2">
    <source>
        <dbReference type="Proteomes" id="UP000002534"/>
    </source>
</evidence>
<protein>
    <submittedName>
        <fullName evidence="1">Lipopolysaccharide kinase</fullName>
    </submittedName>
</protein>
<reference evidence="1 2" key="2">
    <citation type="journal article" date="2012" name="BMC Genomics">
        <title>The genome of Pelobacter carbinolicus reveals surprising metabolic capabilities and physiological features.</title>
        <authorList>
            <person name="Aklujkar M."/>
            <person name="Haveman S.A."/>
            <person name="Didonato R.Jr."/>
            <person name="Chertkov O."/>
            <person name="Han C.S."/>
            <person name="Land M.L."/>
            <person name="Brown P."/>
            <person name="Lovley D.R."/>
        </authorList>
    </citation>
    <scope>NUCLEOTIDE SEQUENCE [LARGE SCALE GENOMIC DNA]</scope>
    <source>
        <strain evidence="2">DSM 2380 / NBRC 103641 / GraBd1</strain>
    </source>
</reference>